<proteinExistence type="predicted"/>
<accession>A0A4U0WL43</accession>
<dbReference type="Proteomes" id="UP000309340">
    <property type="component" value="Unassembled WGS sequence"/>
</dbReference>
<protein>
    <submittedName>
        <fullName evidence="1">Uncharacterized protein</fullName>
    </submittedName>
</protein>
<gene>
    <name evidence="1" type="ORF">B0A55_11456</name>
</gene>
<organism evidence="1 2">
    <name type="scientific">Friedmanniomyces simplex</name>
    <dbReference type="NCBI Taxonomy" id="329884"/>
    <lineage>
        <taxon>Eukaryota</taxon>
        <taxon>Fungi</taxon>
        <taxon>Dikarya</taxon>
        <taxon>Ascomycota</taxon>
        <taxon>Pezizomycotina</taxon>
        <taxon>Dothideomycetes</taxon>
        <taxon>Dothideomycetidae</taxon>
        <taxon>Mycosphaerellales</taxon>
        <taxon>Teratosphaeriaceae</taxon>
        <taxon>Friedmanniomyces</taxon>
    </lineage>
</organism>
<keyword evidence="2" id="KW-1185">Reference proteome</keyword>
<evidence type="ECO:0000313" key="1">
    <source>
        <dbReference type="EMBL" id="TKA63183.1"/>
    </source>
</evidence>
<dbReference type="Gene3D" id="2.60.40.1760">
    <property type="entry name" value="glycosyl hydrolase (family 31)"/>
    <property type="match status" value="1"/>
</dbReference>
<dbReference type="AlphaFoldDB" id="A0A4U0WL43"/>
<name>A0A4U0WL43_9PEZI</name>
<dbReference type="STRING" id="329884.A0A4U0WL43"/>
<reference evidence="1 2" key="1">
    <citation type="submission" date="2017-03" db="EMBL/GenBank/DDBJ databases">
        <title>Genomes of endolithic fungi from Antarctica.</title>
        <authorList>
            <person name="Coleine C."/>
            <person name="Masonjones S."/>
            <person name="Stajich J.E."/>
        </authorList>
    </citation>
    <scope>NUCLEOTIDE SEQUENCE [LARGE SCALE GENOMIC DNA]</scope>
    <source>
        <strain evidence="1 2">CCFEE 5184</strain>
    </source>
</reference>
<comment type="caution">
    <text evidence="1">The sequence shown here is derived from an EMBL/GenBank/DDBJ whole genome shotgun (WGS) entry which is preliminary data.</text>
</comment>
<evidence type="ECO:0000313" key="2">
    <source>
        <dbReference type="Proteomes" id="UP000309340"/>
    </source>
</evidence>
<dbReference type="OrthoDB" id="5839090at2759"/>
<sequence>MEDGMGVGLFAKNMAQNSSKRERTCHEHGAHDRVHVKIQDAASQVYQIPDSVVYRPGGSSGNSKQAAIEFSYVIEPFSFAITRRSNGDVLFNTSGSNIA</sequence>
<dbReference type="EMBL" id="NAJQ01000977">
    <property type="protein sequence ID" value="TKA63183.1"/>
    <property type="molecule type" value="Genomic_DNA"/>
</dbReference>